<protein>
    <submittedName>
        <fullName evidence="1">Uncharacterized protein</fullName>
    </submittedName>
</protein>
<comment type="caution">
    <text evidence="1">The sequence shown here is derived from an EMBL/GenBank/DDBJ whole genome shotgun (WGS) entry which is preliminary data.</text>
</comment>
<dbReference type="EMBL" id="BKCJ010225863">
    <property type="protein sequence ID" value="GEY95339.1"/>
    <property type="molecule type" value="Genomic_DNA"/>
</dbReference>
<feature type="non-terminal residue" evidence="1">
    <location>
        <position position="181"/>
    </location>
</feature>
<name>A0A699HZ15_TANCI</name>
<evidence type="ECO:0000313" key="1">
    <source>
        <dbReference type="EMBL" id="GEY95339.1"/>
    </source>
</evidence>
<proteinExistence type="predicted"/>
<dbReference type="AlphaFoldDB" id="A0A699HZ15"/>
<organism evidence="1">
    <name type="scientific">Tanacetum cinerariifolium</name>
    <name type="common">Dalmatian daisy</name>
    <name type="synonym">Chrysanthemum cinerariifolium</name>
    <dbReference type="NCBI Taxonomy" id="118510"/>
    <lineage>
        <taxon>Eukaryota</taxon>
        <taxon>Viridiplantae</taxon>
        <taxon>Streptophyta</taxon>
        <taxon>Embryophyta</taxon>
        <taxon>Tracheophyta</taxon>
        <taxon>Spermatophyta</taxon>
        <taxon>Magnoliopsida</taxon>
        <taxon>eudicotyledons</taxon>
        <taxon>Gunneridae</taxon>
        <taxon>Pentapetalae</taxon>
        <taxon>asterids</taxon>
        <taxon>campanulids</taxon>
        <taxon>Asterales</taxon>
        <taxon>Asteraceae</taxon>
        <taxon>Asteroideae</taxon>
        <taxon>Anthemideae</taxon>
        <taxon>Anthemidinae</taxon>
        <taxon>Tanacetum</taxon>
    </lineage>
</organism>
<reference evidence="1" key="1">
    <citation type="journal article" date="2019" name="Sci. Rep.">
        <title>Draft genome of Tanacetum cinerariifolium, the natural source of mosquito coil.</title>
        <authorList>
            <person name="Yamashiro T."/>
            <person name="Shiraishi A."/>
            <person name="Satake H."/>
            <person name="Nakayama K."/>
        </authorList>
    </citation>
    <scope>NUCLEOTIDE SEQUENCE</scope>
</reference>
<accession>A0A699HZ15</accession>
<sequence length="181" mass="20132">MPSHKATTSIEENIQAPQEVKMVNKPDISKAEIENNKEDVELPSLNLVATITKDIIITPLKESGIEHSRRLALITNEVDEPTETDEATGSEEIKVADNSWITCGIREYGLLLTRKVNSGYGHINLEANLHFATTAASMSAQPKGNTFMEKGTQNHYATDYCVQTQAEQAQRQPFRLGYTQQ</sequence>
<gene>
    <name evidence="1" type="ORF">Tci_467313</name>
</gene>